<evidence type="ECO:0000259" key="6">
    <source>
        <dbReference type="PROSITE" id="PS50059"/>
    </source>
</evidence>
<dbReference type="Gene3D" id="3.10.50.40">
    <property type="match status" value="1"/>
</dbReference>
<reference evidence="7" key="2">
    <citation type="submission" date="2021-04" db="EMBL/GenBank/DDBJ databases">
        <authorList>
            <person name="Gilroy R."/>
        </authorList>
    </citation>
    <scope>NUCLEOTIDE SEQUENCE</scope>
    <source>
        <strain evidence="7">Gambia11-129</strain>
    </source>
</reference>
<dbReference type="Pfam" id="PF01346">
    <property type="entry name" value="FKBP_N"/>
    <property type="match status" value="1"/>
</dbReference>
<feature type="signal peptide" evidence="5">
    <location>
        <begin position="1"/>
        <end position="22"/>
    </location>
</feature>
<feature type="domain" description="PPIase FKBP-type" evidence="6">
    <location>
        <begin position="149"/>
        <end position="232"/>
    </location>
</feature>
<evidence type="ECO:0000256" key="3">
    <source>
        <dbReference type="PROSITE-ProRule" id="PRU00277"/>
    </source>
</evidence>
<dbReference type="EMBL" id="DXHU01000006">
    <property type="protein sequence ID" value="HIV98545.1"/>
    <property type="molecule type" value="Genomic_DNA"/>
</dbReference>
<keyword evidence="5" id="KW-0732">Signal</keyword>
<evidence type="ECO:0000256" key="5">
    <source>
        <dbReference type="SAM" id="SignalP"/>
    </source>
</evidence>
<dbReference type="Pfam" id="PF00254">
    <property type="entry name" value="FKBP_C"/>
    <property type="match status" value="1"/>
</dbReference>
<dbReference type="InterPro" id="IPR046357">
    <property type="entry name" value="PPIase_dom_sf"/>
</dbReference>
<dbReference type="PROSITE" id="PS50059">
    <property type="entry name" value="FKBP_PPIASE"/>
    <property type="match status" value="1"/>
</dbReference>
<dbReference type="InterPro" id="IPR036944">
    <property type="entry name" value="PPIase_FKBP_N_sf"/>
</dbReference>
<reference evidence="7" key="1">
    <citation type="journal article" date="2021" name="PeerJ">
        <title>Extensive microbial diversity within the chicken gut microbiome revealed by metagenomics and culture.</title>
        <authorList>
            <person name="Gilroy R."/>
            <person name="Ravi A."/>
            <person name="Getino M."/>
            <person name="Pursley I."/>
            <person name="Horton D.L."/>
            <person name="Alikhan N.F."/>
            <person name="Baker D."/>
            <person name="Gharbi K."/>
            <person name="Hall N."/>
            <person name="Watson M."/>
            <person name="Adriaenssens E.M."/>
            <person name="Foster-Nyarko E."/>
            <person name="Jarju S."/>
            <person name="Secka A."/>
            <person name="Antonio M."/>
            <person name="Oren A."/>
            <person name="Chaudhuri R.R."/>
            <person name="La Ragione R."/>
            <person name="Hildebrand F."/>
            <person name="Pallen M.J."/>
        </authorList>
    </citation>
    <scope>NUCLEOTIDE SEQUENCE</scope>
    <source>
        <strain evidence="7">Gambia11-129</strain>
    </source>
</reference>
<keyword evidence="2 3" id="KW-0697">Rotamase</keyword>
<keyword evidence="3 4" id="KW-0413">Isomerase</keyword>
<comment type="catalytic activity">
    <reaction evidence="1 3 4">
        <text>[protein]-peptidylproline (omega=180) = [protein]-peptidylproline (omega=0)</text>
        <dbReference type="Rhea" id="RHEA:16237"/>
        <dbReference type="Rhea" id="RHEA-COMP:10747"/>
        <dbReference type="Rhea" id="RHEA-COMP:10748"/>
        <dbReference type="ChEBI" id="CHEBI:83833"/>
        <dbReference type="ChEBI" id="CHEBI:83834"/>
        <dbReference type="EC" id="5.2.1.8"/>
    </reaction>
</comment>
<evidence type="ECO:0000256" key="1">
    <source>
        <dbReference type="ARBA" id="ARBA00000971"/>
    </source>
</evidence>
<gene>
    <name evidence="7" type="ORF">IAB12_02045</name>
</gene>
<comment type="caution">
    <text evidence="7">The sequence shown here is derived from an EMBL/GenBank/DDBJ whole genome shotgun (WGS) entry which is preliminary data.</text>
</comment>
<dbReference type="GO" id="GO:0003755">
    <property type="term" value="F:peptidyl-prolyl cis-trans isomerase activity"/>
    <property type="evidence" value="ECO:0007669"/>
    <property type="project" value="UniProtKB-UniRule"/>
</dbReference>
<dbReference type="Proteomes" id="UP000823936">
    <property type="component" value="Unassembled WGS sequence"/>
</dbReference>
<evidence type="ECO:0000256" key="4">
    <source>
        <dbReference type="RuleBase" id="RU003915"/>
    </source>
</evidence>
<proteinExistence type="inferred from homology"/>
<protein>
    <recommendedName>
        <fullName evidence="4">Peptidyl-prolyl cis-trans isomerase</fullName>
        <ecNumber evidence="4">5.2.1.8</ecNumber>
    </recommendedName>
</protein>
<name>A0A9D1PSR5_9SPIO</name>
<comment type="similarity">
    <text evidence="4">Belongs to the FKBP-type PPIase family.</text>
</comment>
<dbReference type="PROSITE" id="PS51257">
    <property type="entry name" value="PROKAR_LIPOPROTEIN"/>
    <property type="match status" value="1"/>
</dbReference>
<accession>A0A9D1PSR5</accession>
<dbReference type="InterPro" id="IPR001179">
    <property type="entry name" value="PPIase_FKBP_dom"/>
</dbReference>
<dbReference type="Gene3D" id="1.10.287.460">
    <property type="entry name" value="Peptidyl-prolyl cis-trans isomerase, FKBP-type, N-terminal domain"/>
    <property type="match status" value="1"/>
</dbReference>
<evidence type="ECO:0000256" key="2">
    <source>
        <dbReference type="ARBA" id="ARBA00023110"/>
    </source>
</evidence>
<dbReference type="SUPFAM" id="SSF54534">
    <property type="entry name" value="FKBP-like"/>
    <property type="match status" value="1"/>
</dbReference>
<feature type="chain" id="PRO_5038470164" description="Peptidyl-prolyl cis-trans isomerase" evidence="5">
    <location>
        <begin position="23"/>
        <end position="233"/>
    </location>
</feature>
<dbReference type="GO" id="GO:0006457">
    <property type="term" value="P:protein folding"/>
    <property type="evidence" value="ECO:0007669"/>
    <property type="project" value="InterPro"/>
</dbReference>
<dbReference type="AlphaFoldDB" id="A0A9D1PSR5"/>
<sequence>MKKLFLILLPLLLLSCSQEKSAENSDFALLNDPRSLEEKFSYAYGALFYNMAQESSIDIDPYFFASGVLAESRGENIYSDDEMMNIFSLHQEDILLSAQEEREAEAEKNLEEAETFLKINKERSNVNTVQDIFEYEVLYQGNGVKPASDSSVTLSYSISLLDGSSVATTAEGGETVLVSSMIPAIREALIMMNEGSLWRLWIHPSYAFGEEGFFSIGPNELLIVTLRLIKVNN</sequence>
<evidence type="ECO:0000313" key="8">
    <source>
        <dbReference type="Proteomes" id="UP000823936"/>
    </source>
</evidence>
<dbReference type="InterPro" id="IPR000774">
    <property type="entry name" value="PPIase_FKBP_N"/>
</dbReference>
<dbReference type="EC" id="5.2.1.8" evidence="4"/>
<organism evidence="7 8">
    <name type="scientific">Candidatus Ornithospirochaeta avicola</name>
    <dbReference type="NCBI Taxonomy" id="2840896"/>
    <lineage>
        <taxon>Bacteria</taxon>
        <taxon>Pseudomonadati</taxon>
        <taxon>Spirochaetota</taxon>
        <taxon>Spirochaetia</taxon>
        <taxon>Spirochaetales</taxon>
        <taxon>Spirochaetaceae</taxon>
        <taxon>Spirochaetaceae incertae sedis</taxon>
        <taxon>Candidatus Ornithospirochaeta</taxon>
    </lineage>
</organism>
<evidence type="ECO:0000313" key="7">
    <source>
        <dbReference type="EMBL" id="HIV98545.1"/>
    </source>
</evidence>